<evidence type="ECO:0008006" key="3">
    <source>
        <dbReference type="Google" id="ProtNLM"/>
    </source>
</evidence>
<dbReference type="SUPFAM" id="SSF56112">
    <property type="entry name" value="Protein kinase-like (PK-like)"/>
    <property type="match status" value="1"/>
</dbReference>
<dbReference type="OrthoDB" id="4062651at2759"/>
<organism evidence="1 2">
    <name type="scientific">Rickenella mellea</name>
    <dbReference type="NCBI Taxonomy" id="50990"/>
    <lineage>
        <taxon>Eukaryota</taxon>
        <taxon>Fungi</taxon>
        <taxon>Dikarya</taxon>
        <taxon>Basidiomycota</taxon>
        <taxon>Agaricomycotina</taxon>
        <taxon>Agaricomycetes</taxon>
        <taxon>Hymenochaetales</taxon>
        <taxon>Rickenellaceae</taxon>
        <taxon>Rickenella</taxon>
    </lineage>
</organism>
<keyword evidence="2" id="KW-1185">Reference proteome</keyword>
<dbReference type="Gene3D" id="1.10.510.10">
    <property type="entry name" value="Transferase(Phosphotransferase) domain 1"/>
    <property type="match status" value="1"/>
</dbReference>
<dbReference type="InterPro" id="IPR011009">
    <property type="entry name" value="Kinase-like_dom_sf"/>
</dbReference>
<protein>
    <recommendedName>
        <fullName evidence="3">Protein kinase domain-containing protein</fullName>
    </recommendedName>
</protein>
<dbReference type="STRING" id="50990.A0A4Y7Q2Q1"/>
<dbReference type="Proteomes" id="UP000294933">
    <property type="component" value="Unassembled WGS sequence"/>
</dbReference>
<dbReference type="AlphaFoldDB" id="A0A4Y7Q2Q1"/>
<reference evidence="1 2" key="1">
    <citation type="submission" date="2018-06" db="EMBL/GenBank/DDBJ databases">
        <title>A transcriptomic atlas of mushroom development highlights an independent origin of complex multicellularity.</title>
        <authorList>
            <consortium name="DOE Joint Genome Institute"/>
            <person name="Krizsan K."/>
            <person name="Almasi E."/>
            <person name="Merenyi Z."/>
            <person name="Sahu N."/>
            <person name="Viragh M."/>
            <person name="Koszo T."/>
            <person name="Mondo S."/>
            <person name="Kiss B."/>
            <person name="Balint B."/>
            <person name="Kues U."/>
            <person name="Barry K."/>
            <person name="Hegedus J.C."/>
            <person name="Henrissat B."/>
            <person name="Johnson J."/>
            <person name="Lipzen A."/>
            <person name="Ohm R."/>
            <person name="Nagy I."/>
            <person name="Pangilinan J."/>
            <person name="Yan J."/>
            <person name="Xiong Y."/>
            <person name="Grigoriev I.V."/>
            <person name="Hibbett D.S."/>
            <person name="Nagy L.G."/>
        </authorList>
    </citation>
    <scope>NUCLEOTIDE SEQUENCE [LARGE SCALE GENOMIC DNA]</scope>
    <source>
        <strain evidence="1 2">SZMC22713</strain>
    </source>
</reference>
<evidence type="ECO:0000313" key="1">
    <source>
        <dbReference type="EMBL" id="TDL21488.1"/>
    </source>
</evidence>
<sequence>MQAHCKSIEAEAKAKPASSAYDPDLQEARGFPFVTSYKDNGQEVGFTYDAQLDENKLVFSAILGDPHDCECFVTFAARYSETVHSYLASGGYAPALRRCIRISSDWTAVVMDKSKYKPLFHLSLSMEDEENARRKVKSIVQTLHEAGFVHGDVRDINILIDPKSLESDDVKVHLIDFDWAGRIGEAKYPIDTTRRLCGVPTGLRVGRLSLSNMTMIWSLTSSCALFSGLKS</sequence>
<accession>A0A4Y7Q2Q1</accession>
<evidence type="ECO:0000313" key="2">
    <source>
        <dbReference type="Proteomes" id="UP000294933"/>
    </source>
</evidence>
<name>A0A4Y7Q2Q1_9AGAM</name>
<dbReference type="Pfam" id="PF06293">
    <property type="entry name" value="Kdo"/>
    <property type="match status" value="1"/>
</dbReference>
<dbReference type="VEuPathDB" id="FungiDB:BD410DRAFT_293171"/>
<gene>
    <name evidence="1" type="ORF">BD410DRAFT_293171</name>
</gene>
<proteinExistence type="predicted"/>
<dbReference type="EMBL" id="ML170180">
    <property type="protein sequence ID" value="TDL21488.1"/>
    <property type="molecule type" value="Genomic_DNA"/>
</dbReference>